<evidence type="ECO:0000313" key="9">
    <source>
        <dbReference type="Proteomes" id="UP000725649"/>
    </source>
</evidence>
<dbReference type="GO" id="GO:0046872">
    <property type="term" value="F:metal ion binding"/>
    <property type="evidence" value="ECO:0007669"/>
    <property type="project" value="UniProtKB-KW"/>
</dbReference>
<feature type="domain" description="Adenosine deaminase" evidence="7">
    <location>
        <begin position="14"/>
        <end position="136"/>
    </location>
</feature>
<comment type="cofactor">
    <cofactor evidence="1">
        <name>Zn(2+)</name>
        <dbReference type="ChEBI" id="CHEBI:29105"/>
    </cofactor>
</comment>
<evidence type="ECO:0000256" key="4">
    <source>
        <dbReference type="ARBA" id="ARBA00022723"/>
    </source>
</evidence>
<keyword evidence="6" id="KW-0862">Zinc</keyword>
<dbReference type="EC" id="3.5.4.4" evidence="3"/>
<dbReference type="GO" id="GO:0005829">
    <property type="term" value="C:cytosol"/>
    <property type="evidence" value="ECO:0007669"/>
    <property type="project" value="TreeGrafter"/>
</dbReference>
<accession>A0A928DNU0</accession>
<dbReference type="GO" id="GO:0009897">
    <property type="term" value="C:external side of plasma membrane"/>
    <property type="evidence" value="ECO:0007669"/>
    <property type="project" value="TreeGrafter"/>
</dbReference>
<dbReference type="GO" id="GO:0004000">
    <property type="term" value="F:adenosine deaminase activity"/>
    <property type="evidence" value="ECO:0007669"/>
    <property type="project" value="UniProtKB-ARBA"/>
</dbReference>
<evidence type="ECO:0000256" key="6">
    <source>
        <dbReference type="ARBA" id="ARBA00022833"/>
    </source>
</evidence>
<evidence type="ECO:0000256" key="1">
    <source>
        <dbReference type="ARBA" id="ARBA00001947"/>
    </source>
</evidence>
<dbReference type="GO" id="GO:0043103">
    <property type="term" value="P:hypoxanthine salvage"/>
    <property type="evidence" value="ECO:0007669"/>
    <property type="project" value="TreeGrafter"/>
</dbReference>
<evidence type="ECO:0000259" key="7">
    <source>
        <dbReference type="Pfam" id="PF00962"/>
    </source>
</evidence>
<keyword evidence="4" id="KW-0479">Metal-binding</keyword>
<dbReference type="PANTHER" id="PTHR11409:SF43">
    <property type="entry name" value="ADENOSINE DEAMINASE"/>
    <property type="match status" value="1"/>
</dbReference>
<dbReference type="InterPro" id="IPR032466">
    <property type="entry name" value="Metal_Hydrolase"/>
</dbReference>
<organism evidence="8 9">
    <name type="scientific">Candidatus Avelusimicrobium gallicola</name>
    <dbReference type="NCBI Taxonomy" id="2562704"/>
    <lineage>
        <taxon>Bacteria</taxon>
        <taxon>Pseudomonadati</taxon>
        <taxon>Elusimicrobiota</taxon>
        <taxon>Elusimicrobia</taxon>
        <taxon>Elusimicrobiales</taxon>
        <taxon>Elusimicrobiaceae</taxon>
        <taxon>Candidatus Avelusimicrobium</taxon>
    </lineage>
</organism>
<dbReference type="Gene3D" id="3.20.20.140">
    <property type="entry name" value="Metal-dependent hydrolases"/>
    <property type="match status" value="1"/>
</dbReference>
<dbReference type="AlphaFoldDB" id="A0A928DNU0"/>
<dbReference type="GO" id="GO:0060169">
    <property type="term" value="P:negative regulation of adenosine receptor signaling pathway"/>
    <property type="evidence" value="ECO:0007669"/>
    <property type="project" value="TreeGrafter"/>
</dbReference>
<dbReference type="InterPro" id="IPR001365">
    <property type="entry name" value="A_deaminase_dom"/>
</dbReference>
<dbReference type="SUPFAM" id="SSF51556">
    <property type="entry name" value="Metallo-dependent hydrolases"/>
    <property type="match status" value="1"/>
</dbReference>
<evidence type="ECO:0000313" key="8">
    <source>
        <dbReference type="EMBL" id="MBE6420646.1"/>
    </source>
</evidence>
<sequence length="408" mass="45930">MMKKVPAEFLRRIPKADLHVHLDGSLRLSTLIELAKKEGVELPAYTEKGLRQKVFKDKYASLVEYLKGFSYTGAVMQNAENIERISYELGQDAIAEGVRYLEVRFAPQLHANDHLTAQDAVRAVVRGLELAQKEHNASAEVKKGKDLEFHFGIIACAMRNFNAFMSPYYSNLIKALSQSSKSEVFGVASLELAKMVVKLAKEEKLPIVGFDLAGEEAGYPAADHLDAYRYVHKHFIRKTVHSGEAYGPESIFQAITDCYANRIGHGTHLFAADMIKDRKVKDKQGYVDSLADYIAGERIGIEVCLTSNLQTLPHIKSVKNHPIKEMIKRGLPVSINTDNRLVSNTTVTKEMELLVRHVELAPKELKNIVIAGFKSGFFPGSYIEKRRFVRKVIDKYNELAKAYQIPLY</sequence>
<dbReference type="EMBL" id="SUVG01000001">
    <property type="protein sequence ID" value="MBE6420646.1"/>
    <property type="molecule type" value="Genomic_DNA"/>
</dbReference>
<comment type="caution">
    <text evidence="8">The sequence shown here is derived from an EMBL/GenBank/DDBJ whole genome shotgun (WGS) entry which is preliminary data.</text>
</comment>
<feature type="domain" description="Adenosine deaminase" evidence="7">
    <location>
        <begin position="190"/>
        <end position="393"/>
    </location>
</feature>
<reference evidence="8" key="1">
    <citation type="submission" date="2019-04" db="EMBL/GenBank/DDBJ databases">
        <title>Evolution of Biomass-Degrading Anaerobic Consortia Revealed by Metagenomics.</title>
        <authorList>
            <person name="Peng X."/>
        </authorList>
    </citation>
    <scope>NUCLEOTIDE SEQUENCE</scope>
    <source>
        <strain evidence="8">SIG66</strain>
    </source>
</reference>
<dbReference type="GO" id="GO:0006154">
    <property type="term" value="P:adenosine catabolic process"/>
    <property type="evidence" value="ECO:0007669"/>
    <property type="project" value="TreeGrafter"/>
</dbReference>
<name>A0A928DNU0_9BACT</name>
<comment type="similarity">
    <text evidence="2">Belongs to the metallo-dependent hydrolases superfamily. Adenosine and AMP deaminases family.</text>
</comment>
<dbReference type="Proteomes" id="UP000725649">
    <property type="component" value="Unassembled WGS sequence"/>
</dbReference>
<evidence type="ECO:0000256" key="2">
    <source>
        <dbReference type="ARBA" id="ARBA00006676"/>
    </source>
</evidence>
<dbReference type="InterPro" id="IPR006330">
    <property type="entry name" value="Ado/ade_deaminase"/>
</dbReference>
<protein>
    <recommendedName>
        <fullName evidence="3">adenosine deaminase</fullName>
        <ecNumber evidence="3">3.5.4.4</ecNumber>
    </recommendedName>
</protein>
<dbReference type="PANTHER" id="PTHR11409">
    <property type="entry name" value="ADENOSINE DEAMINASE"/>
    <property type="match status" value="1"/>
</dbReference>
<dbReference type="Pfam" id="PF00962">
    <property type="entry name" value="A_deaminase"/>
    <property type="match status" value="2"/>
</dbReference>
<evidence type="ECO:0000256" key="5">
    <source>
        <dbReference type="ARBA" id="ARBA00022801"/>
    </source>
</evidence>
<gene>
    <name evidence="8" type="ORF">E7027_00635</name>
</gene>
<keyword evidence="5" id="KW-0378">Hydrolase</keyword>
<dbReference type="GO" id="GO:0046103">
    <property type="term" value="P:inosine biosynthetic process"/>
    <property type="evidence" value="ECO:0007669"/>
    <property type="project" value="TreeGrafter"/>
</dbReference>
<proteinExistence type="inferred from homology"/>
<evidence type="ECO:0000256" key="3">
    <source>
        <dbReference type="ARBA" id="ARBA00012784"/>
    </source>
</evidence>